<dbReference type="Pfam" id="PF00440">
    <property type="entry name" value="TetR_N"/>
    <property type="match status" value="1"/>
</dbReference>
<keyword evidence="7" id="KW-1185">Reference proteome</keyword>
<dbReference type="GO" id="GO:0000976">
    <property type="term" value="F:transcription cis-regulatory region binding"/>
    <property type="evidence" value="ECO:0007669"/>
    <property type="project" value="TreeGrafter"/>
</dbReference>
<evidence type="ECO:0000313" key="7">
    <source>
        <dbReference type="Proteomes" id="UP000244077"/>
    </source>
</evidence>
<dbReference type="PRINTS" id="PR00455">
    <property type="entry name" value="HTHTETR"/>
</dbReference>
<protein>
    <submittedName>
        <fullName evidence="6">TetR family transcriptional regulator</fullName>
    </submittedName>
</protein>
<dbReference type="Gene3D" id="1.10.10.60">
    <property type="entry name" value="Homeodomain-like"/>
    <property type="match status" value="1"/>
</dbReference>
<keyword evidence="2 4" id="KW-0238">DNA-binding</keyword>
<feature type="DNA-binding region" description="H-T-H motif" evidence="4">
    <location>
        <begin position="45"/>
        <end position="64"/>
    </location>
</feature>
<dbReference type="Pfam" id="PF16859">
    <property type="entry name" value="TetR_C_11"/>
    <property type="match status" value="1"/>
</dbReference>
<dbReference type="EMBL" id="QAOH01000001">
    <property type="protein sequence ID" value="PTQ75593.1"/>
    <property type="molecule type" value="Genomic_DNA"/>
</dbReference>
<comment type="caution">
    <text evidence="6">The sequence shown here is derived from an EMBL/GenBank/DDBJ whole genome shotgun (WGS) entry which is preliminary data.</text>
</comment>
<name>A0A2T5HVG8_9RHOB</name>
<dbReference type="PANTHER" id="PTHR30055">
    <property type="entry name" value="HTH-TYPE TRANSCRIPTIONAL REGULATOR RUTR"/>
    <property type="match status" value="1"/>
</dbReference>
<dbReference type="RefSeq" id="WP_107814614.1">
    <property type="nucleotide sequence ID" value="NZ_QAOH01000001.1"/>
</dbReference>
<dbReference type="GO" id="GO:0003700">
    <property type="term" value="F:DNA-binding transcription factor activity"/>
    <property type="evidence" value="ECO:0007669"/>
    <property type="project" value="TreeGrafter"/>
</dbReference>
<evidence type="ECO:0000256" key="3">
    <source>
        <dbReference type="ARBA" id="ARBA00023163"/>
    </source>
</evidence>
<dbReference type="PROSITE" id="PS50977">
    <property type="entry name" value="HTH_TETR_2"/>
    <property type="match status" value="1"/>
</dbReference>
<dbReference type="InterPro" id="IPR050109">
    <property type="entry name" value="HTH-type_TetR-like_transc_reg"/>
</dbReference>
<feature type="domain" description="HTH tetR-type" evidence="5">
    <location>
        <begin position="22"/>
        <end position="82"/>
    </location>
</feature>
<accession>A0A2T5HVG8</accession>
<evidence type="ECO:0000256" key="4">
    <source>
        <dbReference type="PROSITE-ProRule" id="PRU00335"/>
    </source>
</evidence>
<evidence type="ECO:0000313" key="6">
    <source>
        <dbReference type="EMBL" id="PTQ75593.1"/>
    </source>
</evidence>
<keyword evidence="3" id="KW-0804">Transcription</keyword>
<dbReference type="Proteomes" id="UP000244077">
    <property type="component" value="Unassembled WGS sequence"/>
</dbReference>
<dbReference type="PANTHER" id="PTHR30055:SF234">
    <property type="entry name" value="HTH-TYPE TRANSCRIPTIONAL REGULATOR BETI"/>
    <property type="match status" value="1"/>
</dbReference>
<dbReference type="SUPFAM" id="SSF48498">
    <property type="entry name" value="Tetracyclin repressor-like, C-terminal domain"/>
    <property type="match status" value="1"/>
</dbReference>
<sequence length="200" mass="22166">MSDRTAECAEPQRRSIGAKRNPATAEAILTAAQELLREKGVKGLTMEAVARRARAGKATLYKWWPTRGALLVAVYERSKGDYAHEDKGALIDTIAAFYHHVFDFWKTPEGQVFALIIAEAQSDADVAEALERYREERLATLAEVVGWSLARGELIEGVQAEALAEAIMAVAWMRLMTGRLDSDAERLAHEVLDGWIVGKR</sequence>
<organism evidence="6 7">
    <name type="scientific">Celeribacter persicus</name>
    <dbReference type="NCBI Taxonomy" id="1651082"/>
    <lineage>
        <taxon>Bacteria</taxon>
        <taxon>Pseudomonadati</taxon>
        <taxon>Pseudomonadota</taxon>
        <taxon>Alphaproteobacteria</taxon>
        <taxon>Rhodobacterales</taxon>
        <taxon>Roseobacteraceae</taxon>
        <taxon>Celeribacter</taxon>
    </lineage>
</organism>
<evidence type="ECO:0000259" key="5">
    <source>
        <dbReference type="PROSITE" id="PS50977"/>
    </source>
</evidence>
<keyword evidence="1" id="KW-0805">Transcription regulation</keyword>
<dbReference type="InterPro" id="IPR036271">
    <property type="entry name" value="Tet_transcr_reg_TetR-rel_C_sf"/>
</dbReference>
<evidence type="ECO:0000256" key="1">
    <source>
        <dbReference type="ARBA" id="ARBA00023015"/>
    </source>
</evidence>
<dbReference type="InterPro" id="IPR009057">
    <property type="entry name" value="Homeodomain-like_sf"/>
</dbReference>
<dbReference type="Gene3D" id="1.10.357.10">
    <property type="entry name" value="Tetracycline Repressor, domain 2"/>
    <property type="match status" value="1"/>
</dbReference>
<proteinExistence type="predicted"/>
<gene>
    <name evidence="6" type="ORF">C8N42_101132</name>
</gene>
<reference evidence="6 7" key="1">
    <citation type="submission" date="2018-04" db="EMBL/GenBank/DDBJ databases">
        <title>Genomic Encyclopedia of Archaeal and Bacterial Type Strains, Phase II (KMG-II): from individual species to whole genera.</title>
        <authorList>
            <person name="Goeker M."/>
        </authorList>
    </citation>
    <scope>NUCLEOTIDE SEQUENCE [LARGE SCALE GENOMIC DNA]</scope>
    <source>
        <strain evidence="6 7">DSM 100434</strain>
    </source>
</reference>
<dbReference type="AlphaFoldDB" id="A0A2T5HVG8"/>
<dbReference type="SUPFAM" id="SSF46689">
    <property type="entry name" value="Homeodomain-like"/>
    <property type="match status" value="1"/>
</dbReference>
<dbReference type="InterPro" id="IPR001647">
    <property type="entry name" value="HTH_TetR"/>
</dbReference>
<dbReference type="OrthoDB" id="9796019at2"/>
<evidence type="ECO:0000256" key="2">
    <source>
        <dbReference type="ARBA" id="ARBA00023125"/>
    </source>
</evidence>
<dbReference type="InterPro" id="IPR011075">
    <property type="entry name" value="TetR_C"/>
</dbReference>